<protein>
    <recommendedName>
        <fullName evidence="4">DUF2189 domain-containing protein</fullName>
    </recommendedName>
</protein>
<keyword evidence="3" id="KW-1185">Reference proteome</keyword>
<sequence>MNNPSQHEQPSVKARTMADALKWVSGGFALFKSDVGTWVKTIVVGFCIMIAMGMIPVLGSVASMLLTYVWIGGLMLGCHAVYEGKSFDIKYLFAGFNTNLLKLVQLSVITGLASLFVMSLVFSPENYEAALNIEQLSQAEAEAFMQDFLVKFLFVMLLMLPLIMASWFAPALIVFHNMSVFSAMRASIDACAKNVMPFLLYGLVTTAMYIAALIPLFLGLLVVLPVIVASIYMSYRDIFLTSDSAHSMSFEA</sequence>
<dbReference type="OrthoDB" id="5298483at2"/>
<feature type="transmembrane region" description="Helical" evidence="1">
    <location>
        <begin position="103"/>
        <end position="122"/>
    </location>
</feature>
<gene>
    <name evidence="2" type="ORF">DRW07_11325</name>
</gene>
<feature type="transmembrane region" description="Helical" evidence="1">
    <location>
        <begin position="38"/>
        <end position="59"/>
    </location>
</feature>
<proteinExistence type="predicted"/>
<name>A0A3N5Y148_9ALTE</name>
<evidence type="ECO:0000313" key="2">
    <source>
        <dbReference type="EMBL" id="RPJ66663.1"/>
    </source>
</evidence>
<feature type="transmembrane region" description="Helical" evidence="1">
    <location>
        <begin position="65"/>
        <end position="82"/>
    </location>
</feature>
<evidence type="ECO:0000256" key="1">
    <source>
        <dbReference type="SAM" id="Phobius"/>
    </source>
</evidence>
<dbReference type="NCBIfam" id="NF041043">
    <property type="entry name" value="BPSS1780_fam"/>
    <property type="match status" value="1"/>
</dbReference>
<dbReference type="EMBL" id="RPOK01000003">
    <property type="protein sequence ID" value="RPJ66663.1"/>
    <property type="molecule type" value="Genomic_DNA"/>
</dbReference>
<evidence type="ECO:0008006" key="4">
    <source>
        <dbReference type="Google" id="ProtNLM"/>
    </source>
</evidence>
<keyword evidence="1" id="KW-0472">Membrane</keyword>
<dbReference type="Proteomes" id="UP000275281">
    <property type="component" value="Unassembled WGS sequence"/>
</dbReference>
<keyword evidence="1" id="KW-1133">Transmembrane helix</keyword>
<keyword evidence="1" id="KW-0812">Transmembrane</keyword>
<feature type="transmembrane region" description="Helical" evidence="1">
    <location>
        <begin position="152"/>
        <end position="175"/>
    </location>
</feature>
<dbReference type="RefSeq" id="WP_124028020.1">
    <property type="nucleotide sequence ID" value="NZ_JBHRSN010000006.1"/>
</dbReference>
<comment type="caution">
    <text evidence="2">The sequence shown here is derived from an EMBL/GenBank/DDBJ whole genome shotgun (WGS) entry which is preliminary data.</text>
</comment>
<dbReference type="AlphaFoldDB" id="A0A3N5Y148"/>
<dbReference type="InterPro" id="IPR047798">
    <property type="entry name" value="BPSS1780-like"/>
</dbReference>
<evidence type="ECO:0000313" key="3">
    <source>
        <dbReference type="Proteomes" id="UP000275281"/>
    </source>
</evidence>
<organism evidence="2 3">
    <name type="scientific">Alteromonas sediminis</name>
    <dbReference type="NCBI Taxonomy" id="2259342"/>
    <lineage>
        <taxon>Bacteria</taxon>
        <taxon>Pseudomonadati</taxon>
        <taxon>Pseudomonadota</taxon>
        <taxon>Gammaproteobacteria</taxon>
        <taxon>Alteromonadales</taxon>
        <taxon>Alteromonadaceae</taxon>
        <taxon>Alteromonas/Salinimonas group</taxon>
        <taxon>Alteromonas</taxon>
    </lineage>
</organism>
<reference evidence="2 3" key="1">
    <citation type="submission" date="2018-11" db="EMBL/GenBank/DDBJ databases">
        <authorList>
            <person name="Ye M.-Q."/>
            <person name="Du Z.-J."/>
        </authorList>
    </citation>
    <scope>NUCLEOTIDE SEQUENCE [LARGE SCALE GENOMIC DNA]</scope>
    <source>
        <strain evidence="2 3">U0105</strain>
    </source>
</reference>
<feature type="transmembrane region" description="Helical" evidence="1">
    <location>
        <begin position="217"/>
        <end position="235"/>
    </location>
</feature>
<accession>A0A3N5Y148</accession>